<dbReference type="InterPro" id="IPR056884">
    <property type="entry name" value="NPHP3-like_N"/>
</dbReference>
<sequence>MHIKDLSRLQTAKQAAFDSYDNQHIECLPGTRIDLLREIDEWAKSPHGKCIFWLNGMAGTGKSTIS</sequence>
<dbReference type="Proteomes" id="UP000055045">
    <property type="component" value="Unassembled WGS sequence"/>
</dbReference>
<organism evidence="3 4">
    <name type="scientific">Penicillium freii</name>
    <dbReference type="NCBI Taxonomy" id="48697"/>
    <lineage>
        <taxon>Eukaryota</taxon>
        <taxon>Fungi</taxon>
        <taxon>Dikarya</taxon>
        <taxon>Ascomycota</taxon>
        <taxon>Pezizomycotina</taxon>
        <taxon>Eurotiomycetes</taxon>
        <taxon>Eurotiomycetidae</taxon>
        <taxon>Eurotiales</taxon>
        <taxon>Aspergillaceae</taxon>
        <taxon>Penicillium</taxon>
    </lineage>
</organism>
<dbReference type="Pfam" id="PF24883">
    <property type="entry name" value="NPHP3_N"/>
    <property type="match status" value="1"/>
</dbReference>
<dbReference type="EMBL" id="LLXE01000582">
    <property type="protein sequence ID" value="KUM55987.1"/>
    <property type="molecule type" value="Genomic_DNA"/>
</dbReference>
<evidence type="ECO:0000256" key="1">
    <source>
        <dbReference type="ARBA" id="ARBA00022737"/>
    </source>
</evidence>
<dbReference type="AlphaFoldDB" id="A0A117NKE0"/>
<gene>
    <name evidence="3" type="ORF">ACN42_g11244</name>
</gene>
<keyword evidence="1" id="KW-0677">Repeat</keyword>
<dbReference type="STRING" id="48697.A0A117NKE0"/>
<feature type="domain" description="Nephrocystin 3-like N-terminal" evidence="2">
    <location>
        <begin position="38"/>
        <end position="66"/>
    </location>
</feature>
<keyword evidence="4" id="KW-1185">Reference proteome</keyword>
<evidence type="ECO:0000313" key="4">
    <source>
        <dbReference type="Proteomes" id="UP000055045"/>
    </source>
</evidence>
<evidence type="ECO:0000313" key="3">
    <source>
        <dbReference type="EMBL" id="KUM55987.1"/>
    </source>
</evidence>
<proteinExistence type="predicted"/>
<reference evidence="3 4" key="1">
    <citation type="submission" date="2015-10" db="EMBL/GenBank/DDBJ databases">
        <title>Genome sequencing of Penicillium freii.</title>
        <authorList>
            <person name="Nguyen H.D."/>
            <person name="Visagie C.M."/>
            <person name="Seifert K.A."/>
        </authorList>
    </citation>
    <scope>NUCLEOTIDE SEQUENCE [LARGE SCALE GENOMIC DNA]</scope>
    <source>
        <strain evidence="3 4">DAOM 242723</strain>
    </source>
</reference>
<comment type="caution">
    <text evidence="3">The sequence shown here is derived from an EMBL/GenBank/DDBJ whole genome shotgun (WGS) entry which is preliminary data.</text>
</comment>
<name>A0A117NKE0_PENFR</name>
<accession>A0A117NKE0</accession>
<evidence type="ECO:0000259" key="2">
    <source>
        <dbReference type="Pfam" id="PF24883"/>
    </source>
</evidence>
<protein>
    <recommendedName>
        <fullName evidence="2">Nephrocystin 3-like N-terminal domain-containing protein</fullName>
    </recommendedName>
</protein>